<dbReference type="GO" id="GO:0046872">
    <property type="term" value="F:metal ion binding"/>
    <property type="evidence" value="ECO:0007669"/>
    <property type="project" value="UniProtKB-KW"/>
</dbReference>
<dbReference type="Pfam" id="PF08007">
    <property type="entry name" value="JmjC_2"/>
    <property type="match status" value="1"/>
</dbReference>
<evidence type="ECO:0000256" key="2">
    <source>
        <dbReference type="ARBA" id="ARBA00022723"/>
    </source>
</evidence>
<comment type="cofactor">
    <cofactor evidence="1">
        <name>Fe(2+)</name>
        <dbReference type="ChEBI" id="CHEBI:29033"/>
    </cofactor>
</comment>
<evidence type="ECO:0000259" key="4">
    <source>
        <dbReference type="PROSITE" id="PS51184"/>
    </source>
</evidence>
<dbReference type="InterPro" id="IPR003347">
    <property type="entry name" value="JmjC_dom"/>
</dbReference>
<sequence length="398" mass="43937">MSPLNLAAHLGQDEFLAQVLHRRYRHIPSTVPNPADLVTWDDINTILATHRLEPPRLRLSIDGEMLPAHRYTAPVTTRRHTVWQRLHPTELHARLAEGASLVIDAVDELHPPIGDAAMELEQWLRTGVQTNLYASFTPREGFGVHWDDHDVVVIQIDGAKRWKLYGPTRTAPMYKDTDEPEPPPEKPVAELVLHPGDMLYLPRGLWHSVAASEGEHSLHLTFGIQTTTGAQLLSWLADDLRRHDVLREDLPVHATPAQQATYLERLRKEVTAALKDPGLLDQYTAMRDGTDLSRLRPSLPHITGLPAEPDLRIRLTTTRAHISPAPDGVGVLLRACDNEWELAKEALPLLQRLMAAAPGSVSLGELVAATGIPIADVAAVASDLLNGQAVTVLEGGRQ</sequence>
<evidence type="ECO:0000313" key="5">
    <source>
        <dbReference type="EMBL" id="QFQ99048.1"/>
    </source>
</evidence>
<dbReference type="PANTHER" id="PTHR13096:SF8">
    <property type="entry name" value="RIBOSOMAL OXYGENASE 1"/>
    <property type="match status" value="1"/>
</dbReference>
<accession>A0A5P8K8C0</accession>
<dbReference type="PROSITE" id="PS51184">
    <property type="entry name" value="JMJC"/>
    <property type="match status" value="1"/>
</dbReference>
<dbReference type="SUPFAM" id="SSF51197">
    <property type="entry name" value="Clavaminate synthase-like"/>
    <property type="match status" value="1"/>
</dbReference>
<dbReference type="InterPro" id="IPR039994">
    <property type="entry name" value="NO66-like"/>
</dbReference>
<dbReference type="RefSeq" id="WP_152170485.1">
    <property type="nucleotide sequence ID" value="NZ_CP045096.1"/>
</dbReference>
<keyword evidence="6" id="KW-1185">Reference proteome</keyword>
<proteinExistence type="predicted"/>
<protein>
    <submittedName>
        <fullName evidence="5">Cupin</fullName>
    </submittedName>
</protein>
<gene>
    <name evidence="5" type="ORF">F9278_26135</name>
</gene>
<reference evidence="5 6" key="1">
    <citation type="submission" date="2019-10" db="EMBL/GenBank/DDBJ databases">
        <title>Streptomyces sp. strain GY16 isolated from leaves of Broussonetia papyrifera.</title>
        <authorList>
            <person name="Mo P."/>
        </authorList>
    </citation>
    <scope>NUCLEOTIDE SEQUENCE [LARGE SCALE GENOMIC DNA]</scope>
    <source>
        <strain evidence="5 6">GY16</strain>
    </source>
</reference>
<dbReference type="Proteomes" id="UP000327294">
    <property type="component" value="Chromosome"/>
</dbReference>
<organism evidence="5 6">
    <name type="scientific">Streptomyces phaeolivaceus</name>
    <dbReference type="NCBI Taxonomy" id="2653200"/>
    <lineage>
        <taxon>Bacteria</taxon>
        <taxon>Bacillati</taxon>
        <taxon>Actinomycetota</taxon>
        <taxon>Actinomycetes</taxon>
        <taxon>Kitasatosporales</taxon>
        <taxon>Streptomycetaceae</taxon>
        <taxon>Streptomyces</taxon>
    </lineage>
</organism>
<dbReference type="Gene3D" id="2.60.120.650">
    <property type="entry name" value="Cupin"/>
    <property type="match status" value="1"/>
</dbReference>
<dbReference type="SMART" id="SM00558">
    <property type="entry name" value="JmjC"/>
    <property type="match status" value="1"/>
</dbReference>
<keyword evidence="2" id="KW-0479">Metal-binding</keyword>
<name>A0A5P8K8C0_9ACTN</name>
<evidence type="ECO:0000256" key="3">
    <source>
        <dbReference type="ARBA" id="ARBA00023004"/>
    </source>
</evidence>
<dbReference type="KEGG" id="sphv:F9278_26135"/>
<dbReference type="PANTHER" id="PTHR13096">
    <property type="entry name" value="MINA53 MYC INDUCED NUCLEAR ANTIGEN"/>
    <property type="match status" value="1"/>
</dbReference>
<dbReference type="EMBL" id="CP045096">
    <property type="protein sequence ID" value="QFQ99048.1"/>
    <property type="molecule type" value="Genomic_DNA"/>
</dbReference>
<evidence type="ECO:0000256" key="1">
    <source>
        <dbReference type="ARBA" id="ARBA00001954"/>
    </source>
</evidence>
<dbReference type="AlphaFoldDB" id="A0A5P8K8C0"/>
<keyword evidence="3" id="KW-0408">Iron</keyword>
<feature type="domain" description="JmjC" evidence="4">
    <location>
        <begin position="84"/>
        <end position="241"/>
    </location>
</feature>
<evidence type="ECO:0000313" key="6">
    <source>
        <dbReference type="Proteomes" id="UP000327294"/>
    </source>
</evidence>